<feature type="transmembrane region" description="Helical" evidence="7">
    <location>
        <begin position="281"/>
        <end position="299"/>
    </location>
</feature>
<name>A0A853M2C4_9MYCO</name>
<evidence type="ECO:0000256" key="6">
    <source>
        <dbReference type="SAM" id="MobiDB-lite"/>
    </source>
</evidence>
<feature type="transmembrane region" description="Helical" evidence="7">
    <location>
        <begin position="539"/>
        <end position="557"/>
    </location>
</feature>
<evidence type="ECO:0000256" key="5">
    <source>
        <dbReference type="ARBA" id="ARBA00023136"/>
    </source>
</evidence>
<evidence type="ECO:0000313" key="8">
    <source>
        <dbReference type="EMBL" id="OBJ62963.1"/>
    </source>
</evidence>
<evidence type="ECO:0000256" key="3">
    <source>
        <dbReference type="ARBA" id="ARBA00022692"/>
    </source>
</evidence>
<dbReference type="GO" id="GO:0005384">
    <property type="term" value="F:manganese ion transmembrane transporter activity"/>
    <property type="evidence" value="ECO:0007669"/>
    <property type="project" value="TreeGrafter"/>
</dbReference>
<feature type="transmembrane region" description="Helical" evidence="7">
    <location>
        <begin position="406"/>
        <end position="427"/>
    </location>
</feature>
<feature type="transmembrane region" description="Helical" evidence="7">
    <location>
        <begin position="439"/>
        <end position="461"/>
    </location>
</feature>
<feature type="transmembrane region" description="Helical" evidence="7">
    <location>
        <begin position="175"/>
        <end position="194"/>
    </location>
</feature>
<evidence type="ECO:0000256" key="7">
    <source>
        <dbReference type="SAM" id="Phobius"/>
    </source>
</evidence>
<keyword evidence="5 7" id="KW-0472">Membrane</keyword>
<sequence>MSSGGENTTQADAQGVGVQRSDPAPTRRTAVLDSAHLGDIEGAFGRISVGETEHARTWRTRLLTLLAIVGPGIIVMVGDNDAGGVATYAQAGQNYGYSLLWVLLLLIPVLIVNQEMVVRLGAVTGVGHARLINERFGRGWGWFSVGDLFLLNFLTIVTEFIGISLAAEYIGVSKYVVVPISAVALVAIMASGSFRRWERAMFIFIAVTLLQIPMLLMSHPQWGHAAKSFVVPSISGGISSDAVLLIIAIVGTTVAPWQLFFQQSNVVDKRITPRFMGYERADTVLGAFVVVVGAAALMMTGEWAARSTNTIGGFTDAGATAHLLGVHRPILGSIFAIVLMDASIIGAAAVTLATSYAFGDVFGLKHSLHRGFSEAKQFYLSYTAMVALAAVIVLIPGAPLGLITTAVQALAGLLLPSASMFLLLLCNDREVLGPWVNRSWLNWVAGLIVGTLLLLSGVLMATTLFPDLNVVAVAGYLTLALVILAAAAAPVLRWVARRQPSRPRPQLPARGVDRSTWRMPPLALLEPVTWSPGTRLAMIALRAYLVVGALLLAVKAIQLSR</sequence>
<dbReference type="Pfam" id="PF01566">
    <property type="entry name" value="Nramp"/>
    <property type="match status" value="1"/>
</dbReference>
<keyword evidence="2" id="KW-0813">Transport</keyword>
<gene>
    <name evidence="8" type="ORF">A5628_25250</name>
</gene>
<feature type="transmembrane region" description="Helical" evidence="7">
    <location>
        <begin position="98"/>
        <end position="118"/>
    </location>
</feature>
<keyword evidence="3 7" id="KW-0812">Transmembrane</keyword>
<feature type="transmembrane region" description="Helical" evidence="7">
    <location>
        <begin position="379"/>
        <end position="400"/>
    </location>
</feature>
<feature type="region of interest" description="Disordered" evidence="6">
    <location>
        <begin position="1"/>
        <end position="25"/>
    </location>
</feature>
<feature type="transmembrane region" description="Helical" evidence="7">
    <location>
        <begin position="201"/>
        <end position="222"/>
    </location>
</feature>
<dbReference type="GO" id="GO:0034755">
    <property type="term" value="P:iron ion transmembrane transport"/>
    <property type="evidence" value="ECO:0007669"/>
    <property type="project" value="TreeGrafter"/>
</dbReference>
<accession>A0A853M2C4</accession>
<feature type="transmembrane region" description="Helical" evidence="7">
    <location>
        <begin position="62"/>
        <end position="78"/>
    </location>
</feature>
<dbReference type="GO" id="GO:0005886">
    <property type="term" value="C:plasma membrane"/>
    <property type="evidence" value="ECO:0007669"/>
    <property type="project" value="TreeGrafter"/>
</dbReference>
<organism evidence="8 9">
    <name type="scientific">Mycobacterium colombiense</name>
    <dbReference type="NCBI Taxonomy" id="339268"/>
    <lineage>
        <taxon>Bacteria</taxon>
        <taxon>Bacillati</taxon>
        <taxon>Actinomycetota</taxon>
        <taxon>Actinomycetes</taxon>
        <taxon>Mycobacteriales</taxon>
        <taxon>Mycobacteriaceae</taxon>
        <taxon>Mycobacterium</taxon>
        <taxon>Mycobacterium avium complex (MAC)</taxon>
    </lineage>
</organism>
<evidence type="ECO:0000256" key="1">
    <source>
        <dbReference type="ARBA" id="ARBA00004141"/>
    </source>
</evidence>
<feature type="transmembrane region" description="Helical" evidence="7">
    <location>
        <begin position="473"/>
        <end position="496"/>
    </location>
</feature>
<dbReference type="InterPro" id="IPR001046">
    <property type="entry name" value="NRAMP_fam"/>
</dbReference>
<proteinExistence type="predicted"/>
<comment type="caution">
    <text evidence="8">The sequence shown here is derived from an EMBL/GenBank/DDBJ whole genome shotgun (WGS) entry which is preliminary data.</text>
</comment>
<feature type="compositionally biased region" description="Polar residues" evidence="6">
    <location>
        <begin position="1"/>
        <end position="12"/>
    </location>
</feature>
<evidence type="ECO:0000256" key="4">
    <source>
        <dbReference type="ARBA" id="ARBA00022989"/>
    </source>
</evidence>
<evidence type="ECO:0000256" key="2">
    <source>
        <dbReference type="ARBA" id="ARBA00022448"/>
    </source>
</evidence>
<dbReference type="AlphaFoldDB" id="A0A853M2C4"/>
<feature type="transmembrane region" description="Helical" evidence="7">
    <location>
        <begin position="242"/>
        <end position="261"/>
    </location>
</feature>
<dbReference type="PANTHER" id="PTHR11706">
    <property type="entry name" value="SOLUTE CARRIER PROTEIN FAMILY 11 MEMBER"/>
    <property type="match status" value="1"/>
</dbReference>
<dbReference type="PANTHER" id="PTHR11706:SF33">
    <property type="entry name" value="NATURAL RESISTANCE-ASSOCIATED MACROPHAGE PROTEIN 2"/>
    <property type="match status" value="1"/>
</dbReference>
<feature type="transmembrane region" description="Helical" evidence="7">
    <location>
        <begin position="139"/>
        <end position="163"/>
    </location>
</feature>
<keyword evidence="4 7" id="KW-1133">Transmembrane helix</keyword>
<comment type="subcellular location">
    <subcellularLocation>
        <location evidence="1">Membrane</location>
        <topology evidence="1">Multi-pass membrane protein</topology>
    </subcellularLocation>
</comment>
<dbReference type="RefSeq" id="WP_065141745.1">
    <property type="nucleotide sequence ID" value="NZ_LZLG01000030.1"/>
</dbReference>
<dbReference type="GO" id="GO:0015086">
    <property type="term" value="F:cadmium ion transmembrane transporter activity"/>
    <property type="evidence" value="ECO:0007669"/>
    <property type="project" value="TreeGrafter"/>
</dbReference>
<reference evidence="8 9" key="1">
    <citation type="submission" date="2016-06" db="EMBL/GenBank/DDBJ databases">
        <authorList>
            <person name="Sutton G."/>
            <person name="Brinkac L."/>
            <person name="Sanka R."/>
            <person name="Adams M."/>
            <person name="Lau E."/>
            <person name="Garcia-Basteiro A."/>
            <person name="Lopez-Varela E."/>
            <person name="Palencia S."/>
        </authorList>
    </citation>
    <scope>NUCLEOTIDE SEQUENCE [LARGE SCALE GENOMIC DNA]</scope>
    <source>
        <strain evidence="8 9">1164983.0</strain>
    </source>
</reference>
<feature type="transmembrane region" description="Helical" evidence="7">
    <location>
        <begin position="330"/>
        <end position="358"/>
    </location>
</feature>
<dbReference type="EMBL" id="LZLG01000030">
    <property type="protein sequence ID" value="OBJ62963.1"/>
    <property type="molecule type" value="Genomic_DNA"/>
</dbReference>
<evidence type="ECO:0000313" key="9">
    <source>
        <dbReference type="Proteomes" id="UP000093894"/>
    </source>
</evidence>
<protein>
    <submittedName>
        <fullName evidence="8">Manganese transporter</fullName>
    </submittedName>
</protein>
<dbReference type="Proteomes" id="UP000093894">
    <property type="component" value="Unassembled WGS sequence"/>
</dbReference>